<sequence length="203" mass="23546">MIFLTIMMTALEKIINTIIYREQALASTQKHLCGHSLLLIINEINLSIVFIFGKNKVKIFHRHNRIADCTLTTTLTTLLKLYNYQEFIKLLHSEKLEVKGDLKIIEVFLATLALDGMEFDLGEHLSPWIGDIIAESISQFVCNRYKLMNYAIKRKKECLSQTIIEELRLSPGSLEMSWLIKEVEECLDILDIFDNRIRLLEIS</sequence>
<dbReference type="InterPro" id="IPR038989">
    <property type="entry name" value="UbiJ"/>
</dbReference>
<name>A0A451DP20_9GAMM</name>
<dbReference type="InterPro" id="IPR036527">
    <property type="entry name" value="SCP2_sterol-bd_dom_sf"/>
</dbReference>
<dbReference type="EMBL" id="LR217735">
    <property type="protein sequence ID" value="VFP88537.1"/>
    <property type="molecule type" value="Genomic_DNA"/>
</dbReference>
<organism evidence="2 3">
    <name type="scientific">Candidatus Erwinia haradaeae</name>
    <dbReference type="NCBI Taxonomy" id="1922217"/>
    <lineage>
        <taxon>Bacteria</taxon>
        <taxon>Pseudomonadati</taxon>
        <taxon>Pseudomonadota</taxon>
        <taxon>Gammaproteobacteria</taxon>
        <taxon>Enterobacterales</taxon>
        <taxon>Erwiniaceae</taxon>
        <taxon>Erwinia</taxon>
    </lineage>
</organism>
<accession>A0A451DP20</accession>
<dbReference type="AlphaFoldDB" id="A0A451DP20"/>
<keyword evidence="2" id="KW-0830">Ubiquinone</keyword>
<dbReference type="SUPFAM" id="SSF55718">
    <property type="entry name" value="SCP-like"/>
    <property type="match status" value="1"/>
</dbReference>
<evidence type="ECO:0000313" key="3">
    <source>
        <dbReference type="Proteomes" id="UP000294392"/>
    </source>
</evidence>
<dbReference type="GO" id="GO:0006744">
    <property type="term" value="P:ubiquinone biosynthetic process"/>
    <property type="evidence" value="ECO:0007669"/>
    <property type="project" value="InterPro"/>
</dbReference>
<dbReference type="InterPro" id="IPR003033">
    <property type="entry name" value="SCP2_sterol-bd_dom"/>
</dbReference>
<dbReference type="Proteomes" id="UP000294392">
    <property type="component" value="Chromosome"/>
</dbReference>
<protein>
    <submittedName>
        <fullName evidence="2">Ubiquinone biosynthesis protein UbiJ</fullName>
    </submittedName>
</protein>
<evidence type="ECO:0000259" key="1">
    <source>
        <dbReference type="Pfam" id="PF02036"/>
    </source>
</evidence>
<reference evidence="2 3" key="1">
    <citation type="submission" date="2019-02" db="EMBL/GenBank/DDBJ databases">
        <authorList>
            <person name="Manzano-Marin A."/>
            <person name="Manzano-Marin A."/>
        </authorList>
    </citation>
    <scope>NUCLEOTIDE SEQUENCE [LARGE SCALE GENOMIC DNA]</scope>
    <source>
        <strain evidence="2 3">ErCisplendens</strain>
    </source>
</reference>
<evidence type="ECO:0000313" key="2">
    <source>
        <dbReference type="EMBL" id="VFP88537.1"/>
    </source>
</evidence>
<proteinExistence type="predicted"/>
<feature type="domain" description="SCP2" evidence="1">
    <location>
        <begin position="15"/>
        <end position="106"/>
    </location>
</feature>
<dbReference type="PANTHER" id="PTHR38693">
    <property type="entry name" value="UBIQUINONE BIOSYNTHESIS PROTEIN UBIJ"/>
    <property type="match status" value="1"/>
</dbReference>
<dbReference type="PANTHER" id="PTHR38693:SF1">
    <property type="entry name" value="UBIQUINONE BIOSYNTHESIS ACCESSORY FACTOR UBIJ"/>
    <property type="match status" value="1"/>
</dbReference>
<dbReference type="Pfam" id="PF02036">
    <property type="entry name" value="SCP2"/>
    <property type="match status" value="1"/>
</dbReference>
<gene>
    <name evidence="2" type="primary">ubiJ</name>
    <name evidence="2" type="ORF">ERCISPPA3004_590</name>
</gene>